<dbReference type="InterPro" id="IPR051704">
    <property type="entry name" value="FAD_aromatic-hydroxylase"/>
</dbReference>
<dbReference type="PANTHER" id="PTHR46865">
    <property type="entry name" value="OXIDOREDUCTASE-RELATED"/>
    <property type="match status" value="1"/>
</dbReference>
<proteinExistence type="predicted"/>
<reference evidence="1 2" key="1">
    <citation type="submission" date="2020-10" db="EMBL/GenBank/DDBJ databases">
        <title>Ca. Dormibacterota MAGs.</title>
        <authorList>
            <person name="Montgomery K."/>
        </authorList>
    </citation>
    <scope>NUCLEOTIDE SEQUENCE [LARGE SCALE GENOMIC DNA]</scope>
    <source>
        <strain evidence="1">SC8811_S16_3</strain>
    </source>
</reference>
<dbReference type="InterPro" id="IPR036188">
    <property type="entry name" value="FAD/NAD-bd_sf"/>
</dbReference>
<protein>
    <recommendedName>
        <fullName evidence="3">FAD-binding domain-containing protein</fullName>
    </recommendedName>
</protein>
<dbReference type="Proteomes" id="UP000620075">
    <property type="component" value="Unassembled WGS sequence"/>
</dbReference>
<evidence type="ECO:0008006" key="3">
    <source>
        <dbReference type="Google" id="ProtNLM"/>
    </source>
</evidence>
<accession>A0A934K9C0</accession>
<dbReference type="RefSeq" id="WP_338181379.1">
    <property type="nucleotide sequence ID" value="NZ_JAEKNQ010000054.1"/>
</dbReference>
<dbReference type="EMBL" id="JAEKNQ010000054">
    <property type="protein sequence ID" value="MBJ7604181.1"/>
    <property type="molecule type" value="Genomic_DNA"/>
</dbReference>
<sequence length="262" mass="28282">MVGADGVQSNVRRLVFGDDTRFRRDLGLSVSVFSLPNFLDLDRTGLLYGVPGKTASIYSARGNREAIAMLFFTASPGAGDRYGGVKPGREIVADVFGGEAWYVPRLLQEMWQAMDFYFDTASQVHMDRWSDGRVVLIGDAGYAGGPGGNGTGGAVVAAYILAGELAAAGGDYGTAFARYERLLRHYVAASQKQAASAANFLAPATWKKIHQRNRFFKLLPYLPIQGLIRKLENRTASAIKLPEYLVPPALNAADSTAAIEPL</sequence>
<evidence type="ECO:0000313" key="1">
    <source>
        <dbReference type="EMBL" id="MBJ7604181.1"/>
    </source>
</evidence>
<comment type="caution">
    <text evidence="1">The sequence shown here is derived from an EMBL/GenBank/DDBJ whole genome shotgun (WGS) entry which is preliminary data.</text>
</comment>
<dbReference type="Gene3D" id="3.30.9.10">
    <property type="entry name" value="D-Amino Acid Oxidase, subunit A, domain 2"/>
    <property type="match status" value="1"/>
</dbReference>
<dbReference type="PANTHER" id="PTHR46865:SF2">
    <property type="entry name" value="MONOOXYGENASE"/>
    <property type="match status" value="1"/>
</dbReference>
<name>A0A934K9C0_9BACT</name>
<dbReference type="SUPFAM" id="SSF51905">
    <property type="entry name" value="FAD/NAD(P)-binding domain"/>
    <property type="match status" value="1"/>
</dbReference>
<organism evidence="1 2">
    <name type="scientific">Candidatus Dormiibacter inghamiae</name>
    <dbReference type="NCBI Taxonomy" id="3127013"/>
    <lineage>
        <taxon>Bacteria</taxon>
        <taxon>Bacillati</taxon>
        <taxon>Candidatus Dormiibacterota</taxon>
        <taxon>Candidatus Dormibacteria</taxon>
        <taxon>Candidatus Dormibacterales</taxon>
        <taxon>Candidatus Dormibacteraceae</taxon>
        <taxon>Candidatus Dormiibacter</taxon>
    </lineage>
</organism>
<evidence type="ECO:0000313" key="2">
    <source>
        <dbReference type="Proteomes" id="UP000620075"/>
    </source>
</evidence>
<gene>
    <name evidence="1" type="ORF">JF888_13465</name>
</gene>
<dbReference type="AlphaFoldDB" id="A0A934K9C0"/>
<dbReference type="Gene3D" id="3.50.50.60">
    <property type="entry name" value="FAD/NAD(P)-binding domain"/>
    <property type="match status" value="1"/>
</dbReference>